<evidence type="ECO:0000256" key="3">
    <source>
        <dbReference type="ARBA" id="ARBA00022475"/>
    </source>
</evidence>
<keyword evidence="8 10" id="KW-0472">Membrane</keyword>
<keyword evidence="2" id="KW-0813">Transport</keyword>
<dbReference type="GO" id="GO:0016887">
    <property type="term" value="F:ATP hydrolysis activity"/>
    <property type="evidence" value="ECO:0007669"/>
    <property type="project" value="InterPro"/>
</dbReference>
<dbReference type="InterPro" id="IPR003593">
    <property type="entry name" value="AAA+_ATPase"/>
</dbReference>
<dbReference type="Gene3D" id="1.20.1560.10">
    <property type="entry name" value="ABC transporter type 1, transmembrane domain"/>
    <property type="match status" value="1"/>
</dbReference>
<dbReference type="InterPro" id="IPR027417">
    <property type="entry name" value="P-loop_NTPase"/>
</dbReference>
<evidence type="ECO:0000256" key="9">
    <source>
        <dbReference type="ARBA" id="ARBA00025074"/>
    </source>
</evidence>
<comment type="caution">
    <text evidence="13">The sequence shown here is derived from an EMBL/GenBank/DDBJ whole genome shotgun (WGS) entry which is preliminary data.</text>
</comment>
<dbReference type="InterPro" id="IPR011527">
    <property type="entry name" value="ABC1_TM_dom"/>
</dbReference>
<feature type="transmembrane region" description="Helical" evidence="10">
    <location>
        <begin position="160"/>
        <end position="177"/>
    </location>
</feature>
<dbReference type="PROSITE" id="PS50929">
    <property type="entry name" value="ABC_TM1F"/>
    <property type="match status" value="1"/>
</dbReference>
<accession>A0A2A4GXE2</accession>
<evidence type="ECO:0000256" key="6">
    <source>
        <dbReference type="ARBA" id="ARBA00022840"/>
    </source>
</evidence>
<name>A0A2A4GXE2_9STAP</name>
<dbReference type="FunFam" id="1.20.1560.10:FF:000011">
    <property type="entry name" value="Multidrug ABC transporter ATP-binding protein"/>
    <property type="match status" value="1"/>
</dbReference>
<feature type="domain" description="ABC transmembrane type-1" evidence="12">
    <location>
        <begin position="22"/>
        <end position="301"/>
    </location>
</feature>
<evidence type="ECO:0000313" key="14">
    <source>
        <dbReference type="Proteomes" id="UP000218335"/>
    </source>
</evidence>
<evidence type="ECO:0000259" key="12">
    <source>
        <dbReference type="PROSITE" id="PS50929"/>
    </source>
</evidence>
<dbReference type="AlphaFoldDB" id="A0A2A4GXE2"/>
<dbReference type="PANTHER" id="PTHR43394:SF1">
    <property type="entry name" value="ATP-BINDING CASSETTE SUB-FAMILY B MEMBER 10, MITOCHONDRIAL"/>
    <property type="match status" value="1"/>
</dbReference>
<dbReference type="PANTHER" id="PTHR43394">
    <property type="entry name" value="ATP-DEPENDENT PERMEASE MDL1, MITOCHONDRIAL"/>
    <property type="match status" value="1"/>
</dbReference>
<dbReference type="GO" id="GO:0005886">
    <property type="term" value="C:plasma membrane"/>
    <property type="evidence" value="ECO:0007669"/>
    <property type="project" value="UniProtKB-SubCell"/>
</dbReference>
<keyword evidence="7 10" id="KW-1133">Transmembrane helix</keyword>
<dbReference type="SUPFAM" id="SSF52540">
    <property type="entry name" value="P-loop containing nucleoside triphosphate hydrolases"/>
    <property type="match status" value="1"/>
</dbReference>
<evidence type="ECO:0000256" key="5">
    <source>
        <dbReference type="ARBA" id="ARBA00022741"/>
    </source>
</evidence>
<dbReference type="CDD" id="cd18551">
    <property type="entry name" value="ABC_6TM_LmrA_like"/>
    <property type="match status" value="1"/>
</dbReference>
<dbReference type="Proteomes" id="UP000218335">
    <property type="component" value="Unassembled WGS sequence"/>
</dbReference>
<protein>
    <submittedName>
        <fullName evidence="13">Antibiotic ABC transporter ATP-binding protein</fullName>
    </submittedName>
</protein>
<reference evidence="13 14" key="1">
    <citation type="journal article" date="2017" name="PLoS ONE">
        <title>Development of a real-time PCR for detection of Staphylococcus pseudintermedius using a novel automated comparison of whole-genome sequences.</title>
        <authorList>
            <person name="Verstappen K.M."/>
            <person name="Huijbregts L."/>
            <person name="Spaninks M."/>
            <person name="Wagenaar J.A."/>
            <person name="Fluit A.C."/>
            <person name="Duim B."/>
        </authorList>
    </citation>
    <scope>NUCLEOTIDE SEQUENCE [LARGE SCALE GENOMIC DNA]</scope>
    <source>
        <strain evidence="13 14">215070706401-1</strain>
    </source>
</reference>
<dbReference type="PROSITE" id="PS00211">
    <property type="entry name" value="ABC_TRANSPORTER_1"/>
    <property type="match status" value="1"/>
</dbReference>
<keyword evidence="4 10" id="KW-0812">Transmembrane</keyword>
<evidence type="ECO:0000256" key="2">
    <source>
        <dbReference type="ARBA" id="ARBA00022448"/>
    </source>
</evidence>
<evidence type="ECO:0000256" key="7">
    <source>
        <dbReference type="ARBA" id="ARBA00022989"/>
    </source>
</evidence>
<dbReference type="EMBL" id="MWUU01000008">
    <property type="protein sequence ID" value="PCF55115.1"/>
    <property type="molecule type" value="Genomic_DNA"/>
</dbReference>
<dbReference type="Gene3D" id="3.40.50.300">
    <property type="entry name" value="P-loop containing nucleotide triphosphate hydrolases"/>
    <property type="match status" value="1"/>
</dbReference>
<dbReference type="InterPro" id="IPR003439">
    <property type="entry name" value="ABC_transporter-like_ATP-bd"/>
</dbReference>
<dbReference type="Pfam" id="PF00664">
    <property type="entry name" value="ABC_membrane"/>
    <property type="match status" value="1"/>
</dbReference>
<gene>
    <name evidence="13" type="ORF">B5C08_07475</name>
</gene>
<organism evidence="13 14">
    <name type="scientific">Staphylococcus delphini</name>
    <dbReference type="NCBI Taxonomy" id="53344"/>
    <lineage>
        <taxon>Bacteria</taxon>
        <taxon>Bacillati</taxon>
        <taxon>Bacillota</taxon>
        <taxon>Bacilli</taxon>
        <taxon>Bacillales</taxon>
        <taxon>Staphylococcaceae</taxon>
        <taxon>Staphylococcus</taxon>
        <taxon>Staphylococcus intermedius group</taxon>
    </lineage>
</organism>
<feature type="transmembrane region" description="Helical" evidence="10">
    <location>
        <begin position="20"/>
        <end position="42"/>
    </location>
</feature>
<feature type="domain" description="ABC transporter" evidence="11">
    <location>
        <begin position="334"/>
        <end position="568"/>
    </location>
</feature>
<dbReference type="SMART" id="SM00382">
    <property type="entry name" value="AAA"/>
    <property type="match status" value="1"/>
</dbReference>
<feature type="transmembrane region" description="Helical" evidence="10">
    <location>
        <begin position="134"/>
        <end position="154"/>
    </location>
</feature>
<keyword evidence="3" id="KW-1003">Cell membrane</keyword>
<dbReference type="Pfam" id="PF00005">
    <property type="entry name" value="ABC_tran"/>
    <property type="match status" value="1"/>
</dbReference>
<evidence type="ECO:0000256" key="4">
    <source>
        <dbReference type="ARBA" id="ARBA00022692"/>
    </source>
</evidence>
<evidence type="ECO:0000256" key="10">
    <source>
        <dbReference type="SAM" id="Phobius"/>
    </source>
</evidence>
<dbReference type="GO" id="GO:0015421">
    <property type="term" value="F:ABC-type oligopeptide transporter activity"/>
    <property type="evidence" value="ECO:0007669"/>
    <property type="project" value="TreeGrafter"/>
</dbReference>
<proteinExistence type="predicted"/>
<comment type="subcellular location">
    <subcellularLocation>
        <location evidence="1">Cell membrane</location>
        <topology evidence="1">Multi-pass membrane protein</topology>
    </subcellularLocation>
</comment>
<sequence>MKARNPLVFLLKKISWPVGLIIVAVTIASIGSLTGLLVPLFTGQVVDKFTFESISPVFIIALVAVFLVNAVLSGFGYYLLNKIGEKIIYAIRSLLWGHIIHLKMPFFDKNESGQLMSRLTDDTKVINDFISQKLPGFFPSVITLIGSLIMLFVLDWQMTLLTFITIPIFILVMVPLGKIMQKISTNTQTEIANFSGLLGRVLTEMRLVKVANTEKLELDKAHSNLKKIYDLGLKQAKIAAVVQPISGIIMLITIGIILGFGGMRIASGAISAGTLVAMIFYVLNLSMPLINLSTLVTDYKKAVGASQRIYEILHEPLENIDVPNLQDEIPTGDLKFDHVYFGYDDTPVLKDVSFNVLRGEVTAFVGPSGSGKSTLFSLIERMYEIDQGGIYYNGTSIDALSLTDWRRKIGYVMQSNAMMNGTIRDNILYGVDREVSEEELIHYAKLANCHEFIMEFEQGYDTIVGERGLKLSGGQRQRIDIARSFVKNPDILLLDEATANLDSESERKIQEALDILMENRTTIVIAHRLSTIKKAGQIIFLDHGEVTGRGRHEELMQTHTMYQQFVETQNLTQHRAVTEQTETER</sequence>
<evidence type="ECO:0000313" key="13">
    <source>
        <dbReference type="EMBL" id="PCF55115.1"/>
    </source>
</evidence>
<dbReference type="FunFam" id="3.40.50.300:FF:000221">
    <property type="entry name" value="Multidrug ABC transporter ATP-binding protein"/>
    <property type="match status" value="1"/>
</dbReference>
<keyword evidence="6 13" id="KW-0067">ATP-binding</keyword>
<keyword evidence="5" id="KW-0547">Nucleotide-binding</keyword>
<comment type="function">
    <text evidence="9">May be involved in multidrug export. Transmembrane domains (TMD) form a pore in the cell membrane and the ATP-binding domain (NBD) is responsible for energy generation.</text>
</comment>
<dbReference type="InterPro" id="IPR039421">
    <property type="entry name" value="Type_1_exporter"/>
</dbReference>
<dbReference type="SUPFAM" id="SSF90123">
    <property type="entry name" value="ABC transporter transmembrane region"/>
    <property type="match status" value="1"/>
</dbReference>
<evidence type="ECO:0000256" key="1">
    <source>
        <dbReference type="ARBA" id="ARBA00004651"/>
    </source>
</evidence>
<evidence type="ECO:0000259" key="11">
    <source>
        <dbReference type="PROSITE" id="PS50893"/>
    </source>
</evidence>
<dbReference type="InterPro" id="IPR036640">
    <property type="entry name" value="ABC1_TM_sf"/>
</dbReference>
<feature type="transmembrane region" description="Helical" evidence="10">
    <location>
        <begin position="238"/>
        <end position="259"/>
    </location>
</feature>
<feature type="transmembrane region" description="Helical" evidence="10">
    <location>
        <begin position="54"/>
        <end position="80"/>
    </location>
</feature>
<dbReference type="InterPro" id="IPR017871">
    <property type="entry name" value="ABC_transporter-like_CS"/>
</dbReference>
<dbReference type="GO" id="GO:0005524">
    <property type="term" value="F:ATP binding"/>
    <property type="evidence" value="ECO:0007669"/>
    <property type="project" value="UniProtKB-KW"/>
</dbReference>
<evidence type="ECO:0000256" key="8">
    <source>
        <dbReference type="ARBA" id="ARBA00023136"/>
    </source>
</evidence>
<dbReference type="RefSeq" id="WP_096592756.1">
    <property type="nucleotide sequence ID" value="NZ_MWUU01000008.1"/>
</dbReference>
<dbReference type="PROSITE" id="PS50893">
    <property type="entry name" value="ABC_TRANSPORTER_2"/>
    <property type="match status" value="1"/>
</dbReference>
<feature type="transmembrane region" description="Helical" evidence="10">
    <location>
        <begin position="265"/>
        <end position="283"/>
    </location>
</feature>